<reference evidence="4" key="1">
    <citation type="submission" date="2019-12" db="EMBL/GenBank/DDBJ databases">
        <title>Genome sequencing and annotation of Brassica cretica.</title>
        <authorList>
            <person name="Studholme D.J."/>
            <person name="Sarris P."/>
        </authorList>
    </citation>
    <scope>NUCLEOTIDE SEQUENCE</scope>
    <source>
        <strain evidence="4">PFS-109/04</strain>
        <tissue evidence="4">Leaf</tissue>
    </source>
</reference>
<comment type="subcellular location">
    <subcellularLocation>
        <location evidence="3">Mitochondrion membrane</location>
        <topology evidence="3">Peripheral membrane protein</topology>
        <orientation evidence="3">Matrix side</orientation>
    </subcellularLocation>
</comment>
<sequence>MVMGRALYSVGFWIRETGQALDRLGCRLQGKNHFREQRTISFHPSYFPIPIQSLFDPKFSLILMLYRSIDYAIVIDFISILSRHRTLMNVFDKSPSVDKQAFVAPSASLIGNVHVGPASSIWYGCVLRGDANSISVGAGTNIQDNTLVHVAKSNLSGKVLPTLIGDNVTVGHSAVLHGCTVEDEAYIGASATVLDGAHVEKQAMVESGALVRQNTRIPSGEVWGGNPARFLRKVTEEEKAFFSSSVVDCSNLAQAHAGENIKNLDETDFKKLLYKKNSRDAEYDSVLSDLSLSEHVPKSA</sequence>
<dbReference type="Pfam" id="PF00132">
    <property type="entry name" value="Hexapep"/>
    <property type="match status" value="1"/>
</dbReference>
<proteinExistence type="inferred from homology"/>
<dbReference type="EMBL" id="QGKX02002183">
    <property type="protein sequence ID" value="KAF3489097.1"/>
    <property type="molecule type" value="Genomic_DNA"/>
</dbReference>
<evidence type="ECO:0000256" key="3">
    <source>
        <dbReference type="ARBA" id="ARBA00034694"/>
    </source>
</evidence>
<organism evidence="4 5">
    <name type="scientific">Brassica cretica</name>
    <name type="common">Mustard</name>
    <dbReference type="NCBI Taxonomy" id="69181"/>
    <lineage>
        <taxon>Eukaryota</taxon>
        <taxon>Viridiplantae</taxon>
        <taxon>Streptophyta</taxon>
        <taxon>Embryophyta</taxon>
        <taxon>Tracheophyta</taxon>
        <taxon>Spermatophyta</taxon>
        <taxon>Magnoliopsida</taxon>
        <taxon>eudicotyledons</taxon>
        <taxon>Gunneridae</taxon>
        <taxon>Pentapetalae</taxon>
        <taxon>rosids</taxon>
        <taxon>malvids</taxon>
        <taxon>Brassicales</taxon>
        <taxon>Brassicaceae</taxon>
        <taxon>Brassiceae</taxon>
        <taxon>Brassica</taxon>
    </lineage>
</organism>
<comment type="caution">
    <text evidence="4">The sequence shown here is derived from an EMBL/GenBank/DDBJ whole genome shotgun (WGS) entry which is preliminary data.</text>
</comment>
<dbReference type="AlphaFoldDB" id="A0A8S9N6Q4"/>
<keyword evidence="1" id="KW-0496">Mitochondrion</keyword>
<name>A0A8S9N6Q4_BRACR</name>
<dbReference type="CDD" id="cd04645">
    <property type="entry name" value="LbH_gamma_CA_like"/>
    <property type="match status" value="1"/>
</dbReference>
<accession>A0A8S9N6Q4</accession>
<dbReference type="PANTHER" id="PTHR13061">
    <property type="entry name" value="DYNACTIN SUBUNIT P25"/>
    <property type="match status" value="1"/>
</dbReference>
<dbReference type="PANTHER" id="PTHR13061:SF62">
    <property type="entry name" value="GAMMA CARBONIC ANHYDRASE 3, MITOCHONDRIAL"/>
    <property type="match status" value="1"/>
</dbReference>
<dbReference type="Proteomes" id="UP000712600">
    <property type="component" value="Unassembled WGS sequence"/>
</dbReference>
<evidence type="ECO:0000256" key="1">
    <source>
        <dbReference type="ARBA" id="ARBA00023128"/>
    </source>
</evidence>
<evidence type="ECO:0000313" key="5">
    <source>
        <dbReference type="Proteomes" id="UP000712600"/>
    </source>
</evidence>
<dbReference type="InterPro" id="IPR050484">
    <property type="entry name" value="Transf_Hexapept/Carb_Anhydrase"/>
</dbReference>
<dbReference type="InterPro" id="IPR001451">
    <property type="entry name" value="Hexapep"/>
</dbReference>
<protein>
    <submittedName>
        <fullName evidence="4">Uncharacterized protein</fullName>
    </submittedName>
</protein>
<dbReference type="InterPro" id="IPR047324">
    <property type="entry name" value="LbH_gamma_CA-like"/>
</dbReference>
<dbReference type="InterPro" id="IPR011004">
    <property type="entry name" value="Trimer_LpxA-like_sf"/>
</dbReference>
<dbReference type="SUPFAM" id="SSF51161">
    <property type="entry name" value="Trimeric LpxA-like enzymes"/>
    <property type="match status" value="1"/>
</dbReference>
<evidence type="ECO:0000313" key="4">
    <source>
        <dbReference type="EMBL" id="KAF3489097.1"/>
    </source>
</evidence>
<gene>
    <name evidence="4" type="ORF">F2Q69_00055050</name>
</gene>
<comment type="similarity">
    <text evidence="2">Belongs to the gamma-class carbonic anhydrase family.</text>
</comment>
<dbReference type="Gene3D" id="2.160.10.10">
    <property type="entry name" value="Hexapeptide repeat proteins"/>
    <property type="match status" value="1"/>
</dbReference>
<evidence type="ECO:0000256" key="2">
    <source>
        <dbReference type="ARBA" id="ARBA00023595"/>
    </source>
</evidence>
<dbReference type="GO" id="GO:0031966">
    <property type="term" value="C:mitochondrial membrane"/>
    <property type="evidence" value="ECO:0007669"/>
    <property type="project" value="UniProtKB-SubCell"/>
</dbReference>